<evidence type="ECO:0000313" key="6">
    <source>
        <dbReference type="Proteomes" id="UP000199103"/>
    </source>
</evidence>
<dbReference type="GO" id="GO:0071949">
    <property type="term" value="F:FAD binding"/>
    <property type="evidence" value="ECO:0007669"/>
    <property type="project" value="InterPro"/>
</dbReference>
<proteinExistence type="predicted"/>
<dbReference type="Pfam" id="PF01494">
    <property type="entry name" value="FAD_binding_3"/>
    <property type="match status" value="2"/>
</dbReference>
<dbReference type="PANTHER" id="PTHR43004">
    <property type="entry name" value="TRK SYSTEM POTASSIUM UPTAKE PROTEIN"/>
    <property type="match status" value="1"/>
</dbReference>
<dbReference type="InterPro" id="IPR050641">
    <property type="entry name" value="RIFMO-like"/>
</dbReference>
<dbReference type="InterPro" id="IPR002938">
    <property type="entry name" value="FAD-bd"/>
</dbReference>
<organism evidence="5 6">
    <name type="scientific">Microlunatus soli</name>
    <dbReference type="NCBI Taxonomy" id="630515"/>
    <lineage>
        <taxon>Bacteria</taxon>
        <taxon>Bacillati</taxon>
        <taxon>Actinomycetota</taxon>
        <taxon>Actinomycetes</taxon>
        <taxon>Propionibacteriales</taxon>
        <taxon>Propionibacteriaceae</taxon>
        <taxon>Microlunatus</taxon>
    </lineage>
</organism>
<reference evidence="5 6" key="1">
    <citation type="submission" date="2016-10" db="EMBL/GenBank/DDBJ databases">
        <authorList>
            <person name="de Groot N.N."/>
        </authorList>
    </citation>
    <scope>NUCLEOTIDE SEQUENCE [LARGE SCALE GENOMIC DNA]</scope>
    <source>
        <strain evidence="5 6">DSM 21800</strain>
    </source>
</reference>
<dbReference type="EMBL" id="LT629772">
    <property type="protein sequence ID" value="SDT24158.1"/>
    <property type="molecule type" value="Genomic_DNA"/>
</dbReference>
<protein>
    <submittedName>
        <fullName evidence="5">2-polyprenyl-6-methoxyphenol hydroxylase</fullName>
    </submittedName>
</protein>
<dbReference type="GO" id="GO:0016709">
    <property type="term" value="F:oxidoreductase activity, acting on paired donors, with incorporation or reduction of molecular oxygen, NAD(P)H as one donor, and incorporation of one atom of oxygen"/>
    <property type="evidence" value="ECO:0007669"/>
    <property type="project" value="UniProtKB-ARBA"/>
</dbReference>
<dbReference type="RefSeq" id="WP_091533017.1">
    <property type="nucleotide sequence ID" value="NZ_LT629772.1"/>
</dbReference>
<dbReference type="Gene3D" id="3.50.50.60">
    <property type="entry name" value="FAD/NAD(P)-binding domain"/>
    <property type="match status" value="1"/>
</dbReference>
<feature type="domain" description="FAD-binding" evidence="4">
    <location>
        <begin position="257"/>
        <end position="346"/>
    </location>
</feature>
<dbReference type="STRING" id="630515.SAMN04489812_4742"/>
<dbReference type="SUPFAM" id="SSF51905">
    <property type="entry name" value="FAD/NAD(P)-binding domain"/>
    <property type="match status" value="1"/>
</dbReference>
<dbReference type="Proteomes" id="UP000199103">
    <property type="component" value="Chromosome I"/>
</dbReference>
<gene>
    <name evidence="5" type="ORF">SAMN04489812_4742</name>
</gene>
<keyword evidence="2" id="KW-0285">Flavoprotein</keyword>
<dbReference type="AlphaFoldDB" id="A0A1H1YRS6"/>
<dbReference type="InterPro" id="IPR036188">
    <property type="entry name" value="FAD/NAD-bd_sf"/>
</dbReference>
<name>A0A1H1YRS6_9ACTN</name>
<evidence type="ECO:0000256" key="2">
    <source>
        <dbReference type="ARBA" id="ARBA00022630"/>
    </source>
</evidence>
<keyword evidence="6" id="KW-1185">Reference proteome</keyword>
<keyword evidence="3" id="KW-0274">FAD</keyword>
<evidence type="ECO:0000256" key="1">
    <source>
        <dbReference type="ARBA" id="ARBA00001974"/>
    </source>
</evidence>
<dbReference type="PANTHER" id="PTHR43004:SF19">
    <property type="entry name" value="BINDING MONOOXYGENASE, PUTATIVE (JCVI)-RELATED"/>
    <property type="match status" value="1"/>
</dbReference>
<accession>A0A1H1YRS6</accession>
<evidence type="ECO:0000259" key="4">
    <source>
        <dbReference type="Pfam" id="PF01494"/>
    </source>
</evidence>
<sequence>MITAVPEKTTDVLIVGAGPTGLMAALVLAHAGVRAEIIDPKPGPTRESRALGVQARSMELYAQLGLVDQVVAGSTTAAALQLGWQDRPGRRVELTFLQQRVSDYPGLHVFEQSRNETLLYEALRARDREVRWGDRLVDLTVESDGVRVLTDHDGELSRVNARWCIGADGATSMVRRQLDVPFDGVTDPGRFWVADVRQVRGLPDDVINLRFGTDDLLLSFPLGPGGHHRLLGVVGDAEPTAESVLPGVTTTYGISYGEIDWFAHYRVHHRVAARFRQGPVFLAGDAAHVHSPVGGQGMNTGLQDAHNLALAIADVVAGRTDPSGDELRLDRYQTERRPVARHLVDLTDRAFTLMSGRGGVRGVIRRQFATGLAPLVATVVPRLPARSRFGGYLGQTRIRYPMPSSDDPVVGRRLPPAGDNHALLADFGWQLHRYGGTRQAGRDSADGIPGWLGEPHQLPADPTGRLQPDRTYLVRPDGFVAASAAIGDGSAIATALAQHGLR</sequence>
<dbReference type="Gene3D" id="3.30.70.2450">
    <property type="match status" value="1"/>
</dbReference>
<evidence type="ECO:0000256" key="3">
    <source>
        <dbReference type="ARBA" id="ARBA00022827"/>
    </source>
</evidence>
<dbReference type="PRINTS" id="PR00420">
    <property type="entry name" value="RNGMNOXGNASE"/>
</dbReference>
<comment type="cofactor">
    <cofactor evidence="1">
        <name>FAD</name>
        <dbReference type="ChEBI" id="CHEBI:57692"/>
    </cofactor>
</comment>
<evidence type="ECO:0000313" key="5">
    <source>
        <dbReference type="EMBL" id="SDT24158.1"/>
    </source>
</evidence>
<feature type="domain" description="FAD-binding" evidence="4">
    <location>
        <begin position="10"/>
        <end position="197"/>
    </location>
</feature>